<dbReference type="EMBL" id="FR920209">
    <property type="protein sequence ID" value="CDQ95222.1"/>
    <property type="molecule type" value="Genomic_DNA"/>
</dbReference>
<proteinExistence type="predicted"/>
<evidence type="ECO:0000259" key="1">
    <source>
        <dbReference type="Pfam" id="PF25443"/>
    </source>
</evidence>
<reference evidence="2" key="1">
    <citation type="journal article" date="2014" name="Nat. Commun.">
        <title>The rainbow trout genome provides novel insights into evolution after whole-genome duplication in vertebrates.</title>
        <authorList>
            <person name="Berthelot C."/>
            <person name="Brunet F."/>
            <person name="Chalopin D."/>
            <person name="Juanchich A."/>
            <person name="Bernard M."/>
            <person name="Noel B."/>
            <person name="Bento P."/>
            <person name="Da Silva C."/>
            <person name="Labadie K."/>
            <person name="Alberti A."/>
            <person name="Aury J.M."/>
            <person name="Louis A."/>
            <person name="Dehais P."/>
            <person name="Bardou P."/>
            <person name="Montfort J."/>
            <person name="Klopp C."/>
            <person name="Cabau C."/>
            <person name="Gaspin C."/>
            <person name="Thorgaard G.H."/>
            <person name="Boussaha M."/>
            <person name="Quillet E."/>
            <person name="Guyomard R."/>
            <person name="Galiana D."/>
            <person name="Bobe J."/>
            <person name="Volff J.N."/>
            <person name="Genet C."/>
            <person name="Wincker P."/>
            <person name="Jaillon O."/>
            <person name="Roest Crollius H."/>
            <person name="Guiguen Y."/>
        </authorList>
    </citation>
    <scope>NUCLEOTIDE SEQUENCE [LARGE SCALE GENOMIC DNA]</scope>
</reference>
<dbReference type="InterPro" id="IPR057439">
    <property type="entry name" value="ANG-1/2/4"/>
</dbReference>
<name>A0A060YUK5_ONCMY</name>
<dbReference type="STRING" id="8022.A0A060YUK5"/>
<dbReference type="AlphaFoldDB" id="A0A060YUK5"/>
<accession>A0A060YUK5</accession>
<sequence>MERYVKDSLNVEMAQLQQSAVHNHTAAILNLGTNLLTQTAQHTRKLTDVEIQLPDGQVLNQTSRLEIQLLENSLSTNKLETQLLQQSTEISKLHDKNRLLEQKMQELESGHHEELVTFQEERSSLQQLVARQSSVITELQTHLDQATGNNSILLSQQQQLTETVNSLLKLCSKDRGSGGTGWILGPMFPVTESIN</sequence>
<reference evidence="2" key="2">
    <citation type="submission" date="2014-03" db="EMBL/GenBank/DDBJ databases">
        <authorList>
            <person name="Genoscope - CEA"/>
        </authorList>
    </citation>
    <scope>NUCLEOTIDE SEQUENCE</scope>
</reference>
<gene>
    <name evidence="2" type="ORF">GSONMT00009321001</name>
</gene>
<feature type="domain" description="Angiopoietin-1/2/4" evidence="1">
    <location>
        <begin position="68"/>
        <end position="170"/>
    </location>
</feature>
<protein>
    <recommendedName>
        <fullName evidence="1">Angiopoietin-1/2/4 domain-containing protein</fullName>
    </recommendedName>
</protein>
<evidence type="ECO:0000313" key="2">
    <source>
        <dbReference type="EMBL" id="CDQ95222.1"/>
    </source>
</evidence>
<dbReference type="PaxDb" id="8022-A0A060YUK5"/>
<dbReference type="Proteomes" id="UP000193380">
    <property type="component" value="Unassembled WGS sequence"/>
</dbReference>
<evidence type="ECO:0000313" key="3">
    <source>
        <dbReference type="Proteomes" id="UP000193380"/>
    </source>
</evidence>
<dbReference type="Pfam" id="PF25443">
    <property type="entry name" value="ANG-1"/>
    <property type="match status" value="1"/>
</dbReference>
<organism evidence="2 3">
    <name type="scientific">Oncorhynchus mykiss</name>
    <name type="common">Rainbow trout</name>
    <name type="synonym">Salmo gairdneri</name>
    <dbReference type="NCBI Taxonomy" id="8022"/>
    <lineage>
        <taxon>Eukaryota</taxon>
        <taxon>Metazoa</taxon>
        <taxon>Chordata</taxon>
        <taxon>Craniata</taxon>
        <taxon>Vertebrata</taxon>
        <taxon>Euteleostomi</taxon>
        <taxon>Actinopterygii</taxon>
        <taxon>Neopterygii</taxon>
        <taxon>Teleostei</taxon>
        <taxon>Protacanthopterygii</taxon>
        <taxon>Salmoniformes</taxon>
        <taxon>Salmonidae</taxon>
        <taxon>Salmoninae</taxon>
        <taxon>Oncorhynchus</taxon>
    </lineage>
</organism>